<comment type="caution">
    <text evidence="1">The sequence shown here is derived from an EMBL/GenBank/DDBJ whole genome shotgun (WGS) entry which is preliminary data.</text>
</comment>
<dbReference type="OrthoDB" id="10599612at2759"/>
<gene>
    <name evidence="1" type="ORF">PACLA_8A056078</name>
</gene>
<reference evidence="1" key="1">
    <citation type="submission" date="2020-04" db="EMBL/GenBank/DDBJ databases">
        <authorList>
            <person name="Alioto T."/>
            <person name="Alioto T."/>
            <person name="Gomez Garrido J."/>
        </authorList>
    </citation>
    <scope>NUCLEOTIDE SEQUENCE</scope>
    <source>
        <strain evidence="1">A484AB</strain>
    </source>
</reference>
<evidence type="ECO:0000313" key="2">
    <source>
        <dbReference type="Proteomes" id="UP001152795"/>
    </source>
</evidence>
<accession>A0A6S7FI24</accession>
<dbReference type="Proteomes" id="UP001152795">
    <property type="component" value="Unassembled WGS sequence"/>
</dbReference>
<keyword evidence="2" id="KW-1185">Reference proteome</keyword>
<sequence>MRVEYYNKYYNENRVTPIFISNDDLLSLTFEGFHGLVLKEVPHLKKISSEAVALRMTFVDDNNSEVDISTKYFSSQMFSFLNKGIISVRVAVAESPVAFSNTSVSAGKERKSDEISIINTTPEYSPTSKQESPRIALPLERYAEVVQNYSDELKSNTKELKDFDFKLQKACDQNR</sequence>
<name>A0A6S7FI24_PARCT</name>
<organism evidence="1 2">
    <name type="scientific">Paramuricea clavata</name>
    <name type="common">Red gorgonian</name>
    <name type="synonym">Violescent sea-whip</name>
    <dbReference type="NCBI Taxonomy" id="317549"/>
    <lineage>
        <taxon>Eukaryota</taxon>
        <taxon>Metazoa</taxon>
        <taxon>Cnidaria</taxon>
        <taxon>Anthozoa</taxon>
        <taxon>Octocorallia</taxon>
        <taxon>Malacalcyonacea</taxon>
        <taxon>Plexauridae</taxon>
        <taxon>Paramuricea</taxon>
    </lineage>
</organism>
<protein>
    <submittedName>
        <fullName evidence="1">Uncharacterized protein</fullName>
    </submittedName>
</protein>
<proteinExistence type="predicted"/>
<dbReference type="AlphaFoldDB" id="A0A6S7FI24"/>
<evidence type="ECO:0000313" key="1">
    <source>
        <dbReference type="EMBL" id="CAB3979234.1"/>
    </source>
</evidence>
<dbReference type="EMBL" id="CACRXK020000179">
    <property type="protein sequence ID" value="CAB3979234.1"/>
    <property type="molecule type" value="Genomic_DNA"/>
</dbReference>